<dbReference type="AlphaFoldDB" id="A0A2Z7C1P0"/>
<accession>A0A2Z7C1P0</accession>
<dbReference type="Proteomes" id="UP000250235">
    <property type="component" value="Unassembled WGS sequence"/>
</dbReference>
<gene>
    <name evidence="1" type="ORF">F511_16538</name>
</gene>
<protein>
    <submittedName>
        <fullName evidence="1">Uncharacterized protein</fullName>
    </submittedName>
</protein>
<proteinExistence type="predicted"/>
<sequence length="161" mass="18442">MNPAEARFSARFLKRCRCVKFGYACVVISSTRRIRRRLVSARSFSRWLVLRKVLLLVLMTSVERRRLSKWQRRVLMLLLVLAGGSALRGFPPSITRPPFPHLHLSAAACRHAPPPLDRTCSDQLFEELPSVLISSGLLVQADEGTFLPVVDLIRRFYRRLS</sequence>
<name>A0A2Z7C1P0_9LAMI</name>
<evidence type="ECO:0000313" key="1">
    <source>
        <dbReference type="EMBL" id="KZV40806.1"/>
    </source>
</evidence>
<keyword evidence="2" id="KW-1185">Reference proteome</keyword>
<evidence type="ECO:0000313" key="2">
    <source>
        <dbReference type="Proteomes" id="UP000250235"/>
    </source>
</evidence>
<dbReference type="EMBL" id="KQ999863">
    <property type="protein sequence ID" value="KZV40806.1"/>
    <property type="molecule type" value="Genomic_DNA"/>
</dbReference>
<organism evidence="1 2">
    <name type="scientific">Dorcoceras hygrometricum</name>
    <dbReference type="NCBI Taxonomy" id="472368"/>
    <lineage>
        <taxon>Eukaryota</taxon>
        <taxon>Viridiplantae</taxon>
        <taxon>Streptophyta</taxon>
        <taxon>Embryophyta</taxon>
        <taxon>Tracheophyta</taxon>
        <taxon>Spermatophyta</taxon>
        <taxon>Magnoliopsida</taxon>
        <taxon>eudicotyledons</taxon>
        <taxon>Gunneridae</taxon>
        <taxon>Pentapetalae</taxon>
        <taxon>asterids</taxon>
        <taxon>lamiids</taxon>
        <taxon>Lamiales</taxon>
        <taxon>Gesneriaceae</taxon>
        <taxon>Didymocarpoideae</taxon>
        <taxon>Trichosporeae</taxon>
        <taxon>Loxocarpinae</taxon>
        <taxon>Dorcoceras</taxon>
    </lineage>
</organism>
<reference evidence="1 2" key="1">
    <citation type="journal article" date="2015" name="Proc. Natl. Acad. Sci. U.S.A.">
        <title>The resurrection genome of Boea hygrometrica: A blueprint for survival of dehydration.</title>
        <authorList>
            <person name="Xiao L."/>
            <person name="Yang G."/>
            <person name="Zhang L."/>
            <person name="Yang X."/>
            <person name="Zhao S."/>
            <person name="Ji Z."/>
            <person name="Zhou Q."/>
            <person name="Hu M."/>
            <person name="Wang Y."/>
            <person name="Chen M."/>
            <person name="Xu Y."/>
            <person name="Jin H."/>
            <person name="Xiao X."/>
            <person name="Hu G."/>
            <person name="Bao F."/>
            <person name="Hu Y."/>
            <person name="Wan P."/>
            <person name="Li L."/>
            <person name="Deng X."/>
            <person name="Kuang T."/>
            <person name="Xiang C."/>
            <person name="Zhu J.K."/>
            <person name="Oliver M.J."/>
            <person name="He Y."/>
        </authorList>
    </citation>
    <scope>NUCLEOTIDE SEQUENCE [LARGE SCALE GENOMIC DNA]</scope>
    <source>
        <strain evidence="2">cv. XS01</strain>
    </source>
</reference>